<evidence type="ECO:0000313" key="3">
    <source>
        <dbReference type="Proteomes" id="UP000007875"/>
    </source>
</evidence>
<sequence>MSNIKKLLGRKPNSDKNSPNGAASSTPPTDEYSVLNGGNPPYCECDEHSKHGDDRNHGDHILYCEHQECFSSAPLWWVRGEDGGEFCHIVPADAKRQTPVAPACGADATP</sequence>
<reference evidence="2" key="3">
    <citation type="submission" date="2025-09" db="UniProtKB">
        <authorList>
            <consortium name="Ensembl"/>
        </authorList>
    </citation>
    <scope>IDENTIFICATION</scope>
</reference>
<organism evidence="2 3">
    <name type="scientific">Ciona savignyi</name>
    <name type="common">Pacific transparent sea squirt</name>
    <dbReference type="NCBI Taxonomy" id="51511"/>
    <lineage>
        <taxon>Eukaryota</taxon>
        <taxon>Metazoa</taxon>
        <taxon>Chordata</taxon>
        <taxon>Tunicata</taxon>
        <taxon>Ascidiacea</taxon>
        <taxon>Phlebobranchia</taxon>
        <taxon>Cionidae</taxon>
        <taxon>Ciona</taxon>
    </lineage>
</organism>
<dbReference type="Ensembl" id="ENSCSAVT00000012413.1">
    <property type="protein sequence ID" value="ENSCSAVP00000012270.1"/>
    <property type="gene ID" value="ENSCSAVG00000007226.1"/>
</dbReference>
<reference evidence="3" key="1">
    <citation type="submission" date="2003-08" db="EMBL/GenBank/DDBJ databases">
        <authorList>
            <person name="Birren B."/>
            <person name="Nusbaum C."/>
            <person name="Abebe A."/>
            <person name="Abouelleil A."/>
            <person name="Adekoya E."/>
            <person name="Ait-zahra M."/>
            <person name="Allen N."/>
            <person name="Allen T."/>
            <person name="An P."/>
            <person name="Anderson M."/>
            <person name="Anderson S."/>
            <person name="Arachchi H."/>
            <person name="Armbruster J."/>
            <person name="Bachantsang P."/>
            <person name="Baldwin J."/>
            <person name="Barry A."/>
            <person name="Bayul T."/>
            <person name="Blitshsteyn B."/>
            <person name="Bloom T."/>
            <person name="Blye J."/>
            <person name="Boguslavskiy L."/>
            <person name="Borowsky M."/>
            <person name="Boukhgalter B."/>
            <person name="Brunache A."/>
            <person name="Butler J."/>
            <person name="Calixte N."/>
            <person name="Calvo S."/>
            <person name="Camarata J."/>
            <person name="Campo K."/>
            <person name="Chang J."/>
            <person name="Cheshatsang Y."/>
            <person name="Citroen M."/>
            <person name="Collymore A."/>
            <person name="Considine T."/>
            <person name="Cook A."/>
            <person name="Cooke P."/>
            <person name="Corum B."/>
            <person name="Cuomo C."/>
            <person name="David R."/>
            <person name="Dawoe T."/>
            <person name="Degray S."/>
            <person name="Dodge S."/>
            <person name="Dooley K."/>
            <person name="Dorje P."/>
            <person name="Dorjee K."/>
            <person name="Dorris L."/>
            <person name="Duffey N."/>
            <person name="Dupes A."/>
            <person name="Elkins T."/>
            <person name="Engels R."/>
            <person name="Erickson J."/>
            <person name="Farina A."/>
            <person name="Faro S."/>
            <person name="Ferreira P."/>
            <person name="Fischer H."/>
            <person name="Fitzgerald M."/>
            <person name="Foley K."/>
            <person name="Gage D."/>
            <person name="Galagan J."/>
            <person name="Gearin G."/>
            <person name="Gnerre S."/>
            <person name="Gnirke A."/>
            <person name="Goyette A."/>
            <person name="Graham J."/>
            <person name="Grandbois E."/>
            <person name="Gyaltsen K."/>
            <person name="Hafez N."/>
            <person name="Hagopian D."/>
            <person name="Hagos B."/>
            <person name="Hall J."/>
            <person name="Hatcher B."/>
            <person name="Heller A."/>
            <person name="Higgins H."/>
            <person name="Honan T."/>
            <person name="Horn A."/>
            <person name="Houde N."/>
            <person name="Hughes L."/>
            <person name="Hulme W."/>
            <person name="Husby E."/>
            <person name="Iliev I."/>
            <person name="Jaffe D."/>
            <person name="Jones C."/>
            <person name="Kamal M."/>
            <person name="Kamat A."/>
            <person name="Kamvysselis M."/>
            <person name="Karlsson E."/>
            <person name="Kells C."/>
            <person name="Kieu A."/>
            <person name="Kisner P."/>
            <person name="Kodira C."/>
            <person name="Kulbokas E."/>
            <person name="Labutti K."/>
            <person name="Lama D."/>
            <person name="Landers T."/>
            <person name="Leger J."/>
            <person name="Levine S."/>
            <person name="Lewis D."/>
            <person name="Lewis T."/>
            <person name="Lindblad-toh K."/>
            <person name="Liu X."/>
            <person name="Lokyitsang T."/>
            <person name="Lokyitsang Y."/>
            <person name="Lucien O."/>
            <person name="Lui A."/>
            <person name="Ma L.J."/>
            <person name="Mabbitt R."/>
            <person name="Macdonald J."/>
            <person name="Maclean C."/>
            <person name="Major J."/>
            <person name="Manning J."/>
            <person name="Marabella R."/>
            <person name="Maru K."/>
            <person name="Matthews C."/>
            <person name="Mauceli E."/>
            <person name="Mccarthy M."/>
            <person name="Mcdonough S."/>
            <person name="Mcghee T."/>
            <person name="Meldrim J."/>
            <person name="Meneus L."/>
            <person name="Mesirov J."/>
            <person name="Mihalev A."/>
            <person name="Mihova T."/>
            <person name="Mikkelsen T."/>
            <person name="Mlenga V."/>
            <person name="Moru K."/>
            <person name="Mozes J."/>
            <person name="Mulrain L."/>
            <person name="Munson G."/>
            <person name="Naylor J."/>
            <person name="Newes C."/>
            <person name="Nguyen C."/>
            <person name="Nguyen N."/>
            <person name="Nguyen T."/>
            <person name="Nicol R."/>
            <person name="Nielsen C."/>
            <person name="Nizzari M."/>
            <person name="Norbu C."/>
            <person name="Norbu N."/>
            <person name="O'donnell P."/>
            <person name="Okoawo O."/>
            <person name="O'leary S."/>
            <person name="Omotosho B."/>
            <person name="O'neill K."/>
            <person name="Osman S."/>
            <person name="Parker S."/>
            <person name="Perrin D."/>
            <person name="Phunkhang P."/>
            <person name="Piqani B."/>
            <person name="Purcell S."/>
            <person name="Rachupka T."/>
            <person name="Ramasamy U."/>
            <person name="Rameau R."/>
            <person name="Ray V."/>
            <person name="Raymond C."/>
            <person name="Retta R."/>
            <person name="Richardson S."/>
            <person name="Rise C."/>
            <person name="Rodriguez J."/>
            <person name="Rogers J."/>
            <person name="Rogov P."/>
            <person name="Rutman M."/>
            <person name="Schupbach R."/>
            <person name="Seaman C."/>
            <person name="Settipalli S."/>
            <person name="Sharpe T."/>
            <person name="Sheridan J."/>
            <person name="Sherpa N."/>
            <person name="Shi J."/>
            <person name="Smirnov S."/>
            <person name="Smith C."/>
            <person name="Sougnez C."/>
            <person name="Spencer B."/>
            <person name="Stalker J."/>
            <person name="Stange-thomann N."/>
            <person name="Stavropoulos S."/>
            <person name="Stetson K."/>
            <person name="Stone C."/>
            <person name="Stone S."/>
            <person name="Stubbs M."/>
            <person name="Talamas J."/>
            <person name="Tchuinga P."/>
            <person name="Tenzing P."/>
            <person name="Tesfaye S."/>
            <person name="Theodore J."/>
            <person name="Thoulutsang Y."/>
            <person name="Topham K."/>
            <person name="Towey S."/>
            <person name="Tsamla T."/>
            <person name="Tsomo N."/>
            <person name="Vallee D."/>
            <person name="Vassiliev H."/>
            <person name="Venkataraman V."/>
            <person name="Vinson J."/>
            <person name="Vo A."/>
            <person name="Wade C."/>
            <person name="Wang S."/>
            <person name="Wangchuk T."/>
            <person name="Wangdi T."/>
            <person name="Whittaker C."/>
            <person name="Wilkinson J."/>
            <person name="Wu Y."/>
            <person name="Wyman D."/>
            <person name="Yadav S."/>
            <person name="Yang S."/>
            <person name="Yang X."/>
            <person name="Yeager S."/>
            <person name="Yee E."/>
            <person name="Young G."/>
            <person name="Zainoun J."/>
            <person name="Zembeck L."/>
            <person name="Zimmer A."/>
            <person name="Zody M."/>
            <person name="Lander E."/>
        </authorList>
    </citation>
    <scope>NUCLEOTIDE SEQUENCE [LARGE SCALE GENOMIC DNA]</scope>
</reference>
<name>H2Z3V8_CIOSA</name>
<proteinExistence type="predicted"/>
<keyword evidence="3" id="KW-1185">Reference proteome</keyword>
<dbReference type="Proteomes" id="UP000007875">
    <property type="component" value="Unassembled WGS sequence"/>
</dbReference>
<feature type="compositionally biased region" description="Polar residues" evidence="1">
    <location>
        <begin position="15"/>
        <end position="28"/>
    </location>
</feature>
<dbReference type="GeneTree" id="ENSGT00940000173753"/>
<dbReference type="InParanoid" id="H2Z3V8"/>
<evidence type="ECO:0000313" key="2">
    <source>
        <dbReference type="Ensembl" id="ENSCSAVP00000012270.1"/>
    </source>
</evidence>
<reference evidence="2" key="2">
    <citation type="submission" date="2025-08" db="UniProtKB">
        <authorList>
            <consortium name="Ensembl"/>
        </authorList>
    </citation>
    <scope>IDENTIFICATION</scope>
</reference>
<dbReference type="AlphaFoldDB" id="H2Z3V8"/>
<accession>H2Z3V8</accession>
<protein>
    <submittedName>
        <fullName evidence="2">Uncharacterized protein</fullName>
    </submittedName>
</protein>
<dbReference type="HOGENOM" id="CLU_2176657_0_0_1"/>
<evidence type="ECO:0000256" key="1">
    <source>
        <dbReference type="SAM" id="MobiDB-lite"/>
    </source>
</evidence>
<feature type="region of interest" description="Disordered" evidence="1">
    <location>
        <begin position="1"/>
        <end position="35"/>
    </location>
</feature>